<feature type="transmembrane region" description="Helical" evidence="2">
    <location>
        <begin position="160"/>
        <end position="183"/>
    </location>
</feature>
<comment type="caution">
    <text evidence="4">The sequence shown here is derived from an EMBL/GenBank/DDBJ whole genome shotgun (WGS) entry which is preliminary data.</text>
</comment>
<dbReference type="RefSeq" id="WP_345674408.1">
    <property type="nucleotide sequence ID" value="NZ_BAABHS010000004.1"/>
</dbReference>
<keyword evidence="2" id="KW-1133">Transmembrane helix</keyword>
<name>A0ABP9GUE4_9ACTN</name>
<feature type="region of interest" description="Disordered" evidence="1">
    <location>
        <begin position="185"/>
        <end position="257"/>
    </location>
</feature>
<feature type="compositionally biased region" description="Gly residues" evidence="1">
    <location>
        <begin position="192"/>
        <end position="206"/>
    </location>
</feature>
<feature type="chain" id="PRO_5045628585" evidence="3">
    <location>
        <begin position="23"/>
        <end position="257"/>
    </location>
</feature>
<evidence type="ECO:0000256" key="2">
    <source>
        <dbReference type="SAM" id="Phobius"/>
    </source>
</evidence>
<organism evidence="4 5">
    <name type="scientific">Yinghuangia aomiensis</name>
    <dbReference type="NCBI Taxonomy" id="676205"/>
    <lineage>
        <taxon>Bacteria</taxon>
        <taxon>Bacillati</taxon>
        <taxon>Actinomycetota</taxon>
        <taxon>Actinomycetes</taxon>
        <taxon>Kitasatosporales</taxon>
        <taxon>Streptomycetaceae</taxon>
        <taxon>Yinghuangia</taxon>
    </lineage>
</organism>
<keyword evidence="3" id="KW-0732">Signal</keyword>
<proteinExistence type="predicted"/>
<feature type="signal peptide" evidence="3">
    <location>
        <begin position="1"/>
        <end position="22"/>
    </location>
</feature>
<evidence type="ECO:0000313" key="4">
    <source>
        <dbReference type="EMBL" id="GAA4953746.1"/>
    </source>
</evidence>
<evidence type="ECO:0000256" key="3">
    <source>
        <dbReference type="SAM" id="SignalP"/>
    </source>
</evidence>
<dbReference type="Proteomes" id="UP001500466">
    <property type="component" value="Unassembled WGS sequence"/>
</dbReference>
<keyword evidence="5" id="KW-1185">Reference proteome</keyword>
<feature type="compositionally biased region" description="Basic and acidic residues" evidence="1">
    <location>
        <begin position="244"/>
        <end position="257"/>
    </location>
</feature>
<keyword evidence="2" id="KW-0472">Membrane</keyword>
<gene>
    <name evidence="4" type="ORF">GCM10023205_13950</name>
</gene>
<dbReference type="EMBL" id="BAABHS010000004">
    <property type="protein sequence ID" value="GAA4953746.1"/>
    <property type="molecule type" value="Genomic_DNA"/>
</dbReference>
<evidence type="ECO:0000256" key="1">
    <source>
        <dbReference type="SAM" id="MobiDB-lite"/>
    </source>
</evidence>
<accession>A0ABP9GUE4</accession>
<evidence type="ECO:0000313" key="5">
    <source>
        <dbReference type="Proteomes" id="UP001500466"/>
    </source>
</evidence>
<sequence>MGTRLAVLGTAAALACLPAAAAADPLPGVPQPAVSVRMDDGTMNTAERRVHTYTIRARNIGAVALETVSLTARLPNGTFLLASDGSPDTLGGQLTWTVDLPVGGEVVRTVKARVDVLPDDGGGLAATACVRLAGMSDQLVCSTDLDELPDDADSASSAGFFSTATLLGTIAAVVAAIAGAGWYTSRRRGPTADGGDGGGEGGGGEGEAGEPPAETVWSAEDGADREAGTPGTSADRPVAAVSDAKGDEAGGGERERR</sequence>
<dbReference type="PROSITE" id="PS51257">
    <property type="entry name" value="PROKAR_LIPOPROTEIN"/>
    <property type="match status" value="1"/>
</dbReference>
<keyword evidence="2" id="KW-0812">Transmembrane</keyword>
<protein>
    <submittedName>
        <fullName evidence="4">Uncharacterized protein</fullName>
    </submittedName>
</protein>
<reference evidence="5" key="1">
    <citation type="journal article" date="2019" name="Int. J. Syst. Evol. Microbiol.">
        <title>The Global Catalogue of Microorganisms (GCM) 10K type strain sequencing project: providing services to taxonomists for standard genome sequencing and annotation.</title>
        <authorList>
            <consortium name="The Broad Institute Genomics Platform"/>
            <consortium name="The Broad Institute Genome Sequencing Center for Infectious Disease"/>
            <person name="Wu L."/>
            <person name="Ma J."/>
        </authorList>
    </citation>
    <scope>NUCLEOTIDE SEQUENCE [LARGE SCALE GENOMIC DNA]</scope>
    <source>
        <strain evidence="5">JCM 17986</strain>
    </source>
</reference>